<feature type="transmembrane region" description="Helical" evidence="14">
    <location>
        <begin position="732"/>
        <end position="752"/>
    </location>
</feature>
<evidence type="ECO:0000256" key="14">
    <source>
        <dbReference type="SAM" id="Phobius"/>
    </source>
</evidence>
<evidence type="ECO:0000256" key="10">
    <source>
        <dbReference type="ARBA" id="ARBA00060766"/>
    </source>
</evidence>
<keyword evidence="16" id="KW-1185">Reference proteome</keyword>
<evidence type="ECO:0000256" key="13">
    <source>
        <dbReference type="PIRSR" id="PIRSR605150-3"/>
    </source>
</evidence>
<evidence type="ECO:0000256" key="11">
    <source>
        <dbReference type="PIRSR" id="PIRSR605150-1"/>
    </source>
</evidence>
<evidence type="ECO:0000256" key="9">
    <source>
        <dbReference type="ARBA" id="ARBA00037405"/>
    </source>
</evidence>
<keyword evidence="8" id="KW-0961">Cell wall biogenesis/degradation</keyword>
<feature type="transmembrane region" description="Helical" evidence="14">
    <location>
        <begin position="1352"/>
        <end position="1371"/>
    </location>
</feature>
<feature type="active site" evidence="11">
    <location>
        <position position="1157"/>
    </location>
</feature>
<feature type="binding site" evidence="12">
    <location>
        <position position="823"/>
    </location>
    <ligand>
        <name>UDP-alpha-D-glucose</name>
        <dbReference type="ChEBI" id="CHEBI:58885"/>
    </ligand>
</feature>
<dbReference type="GO" id="GO:0016760">
    <property type="term" value="F:cellulose synthase (UDP-forming) activity"/>
    <property type="evidence" value="ECO:0007669"/>
    <property type="project" value="InterPro"/>
</dbReference>
<comment type="function">
    <text evidence="9">Thought to be a Golgi-localized beta-glycan synthase that polymerize the backbones of noncellulosic polysaccharides (hemicelluloses) of plant cell wall.</text>
</comment>
<feature type="transmembrane region" description="Helical" evidence="14">
    <location>
        <begin position="764"/>
        <end position="782"/>
    </location>
</feature>
<evidence type="ECO:0000256" key="3">
    <source>
        <dbReference type="ARBA" id="ARBA00022679"/>
    </source>
</evidence>
<feature type="transmembrane region" description="Helical" evidence="14">
    <location>
        <begin position="517"/>
        <end position="544"/>
    </location>
</feature>
<feature type="active site" evidence="11">
    <location>
        <position position="852"/>
    </location>
</feature>
<gene>
    <name evidence="15" type="ORF">CKAN_01377300</name>
</gene>
<comment type="similarity">
    <text evidence="10">Belongs to the glycosyltransferase 2 family. Plant cellulose synthase-like E subfamily.</text>
</comment>
<keyword evidence="6" id="KW-0333">Golgi apparatus</keyword>
<dbReference type="PANTHER" id="PTHR13301">
    <property type="entry name" value="X-BOX TRANSCRIPTION FACTOR-RELATED"/>
    <property type="match status" value="1"/>
</dbReference>
<dbReference type="FunFam" id="3.90.550.10:FF:000112">
    <property type="entry name" value="Cellulose synthase-like protein E1"/>
    <property type="match status" value="2"/>
</dbReference>
<comment type="subcellular location">
    <subcellularLocation>
        <location evidence="1">Golgi apparatus membrane</location>
        <topology evidence="1">Multi-pass membrane protein</topology>
    </subcellularLocation>
</comment>
<dbReference type="OrthoDB" id="1929172at2759"/>
<accession>A0A443P2G2</accession>
<dbReference type="SUPFAM" id="SSF53448">
    <property type="entry name" value="Nucleotide-diphospho-sugar transferases"/>
    <property type="match status" value="2"/>
</dbReference>
<keyword evidence="5 14" id="KW-1133">Transmembrane helix</keyword>
<proteinExistence type="inferred from homology"/>
<dbReference type="Gene3D" id="3.90.550.10">
    <property type="entry name" value="Spore Coat Polysaccharide Biosynthesis Protein SpsA, Chain A"/>
    <property type="match status" value="3"/>
</dbReference>
<dbReference type="InterPro" id="IPR005150">
    <property type="entry name" value="Cellulose_synth"/>
</dbReference>
<feature type="transmembrane region" description="Helical" evidence="14">
    <location>
        <begin position="600"/>
        <end position="619"/>
    </location>
</feature>
<protein>
    <submittedName>
        <fullName evidence="15">Cellulose synthase</fullName>
    </submittedName>
</protein>
<keyword evidence="4 14" id="KW-0812">Transmembrane</keyword>
<reference evidence="15 16" key="1">
    <citation type="journal article" date="2019" name="Nat. Plants">
        <title>Stout camphor tree genome fills gaps in understanding of flowering plant genome evolution.</title>
        <authorList>
            <person name="Chaw S.M."/>
            <person name="Liu Y.C."/>
            <person name="Wu Y.W."/>
            <person name="Wang H.Y."/>
            <person name="Lin C.I."/>
            <person name="Wu C.S."/>
            <person name="Ke H.M."/>
            <person name="Chang L.Y."/>
            <person name="Hsu C.Y."/>
            <person name="Yang H.T."/>
            <person name="Sudianto E."/>
            <person name="Hsu M.H."/>
            <person name="Wu K.P."/>
            <person name="Wang L.N."/>
            <person name="Leebens-Mack J.H."/>
            <person name="Tsai I.J."/>
        </authorList>
    </citation>
    <scope>NUCLEOTIDE SEQUENCE [LARGE SCALE GENOMIC DNA]</scope>
    <source>
        <strain evidence="16">cv. Chaw 1501</strain>
        <tissue evidence="15">Young leaves</tissue>
    </source>
</reference>
<evidence type="ECO:0000256" key="5">
    <source>
        <dbReference type="ARBA" id="ARBA00022989"/>
    </source>
</evidence>
<evidence type="ECO:0000256" key="7">
    <source>
        <dbReference type="ARBA" id="ARBA00023136"/>
    </source>
</evidence>
<evidence type="ECO:0000313" key="15">
    <source>
        <dbReference type="EMBL" id="RWR84937.1"/>
    </source>
</evidence>
<organism evidence="15 16">
    <name type="scientific">Cinnamomum micranthum f. kanehirae</name>
    <dbReference type="NCBI Taxonomy" id="337451"/>
    <lineage>
        <taxon>Eukaryota</taxon>
        <taxon>Viridiplantae</taxon>
        <taxon>Streptophyta</taxon>
        <taxon>Embryophyta</taxon>
        <taxon>Tracheophyta</taxon>
        <taxon>Spermatophyta</taxon>
        <taxon>Magnoliopsida</taxon>
        <taxon>Magnoliidae</taxon>
        <taxon>Laurales</taxon>
        <taxon>Lauraceae</taxon>
        <taxon>Cinnamomum</taxon>
    </lineage>
</organism>
<evidence type="ECO:0000256" key="2">
    <source>
        <dbReference type="ARBA" id="ARBA00022676"/>
    </source>
</evidence>
<feature type="transmembrane region" description="Helical" evidence="14">
    <location>
        <begin position="1267"/>
        <end position="1284"/>
    </location>
</feature>
<keyword evidence="3" id="KW-0808">Transferase</keyword>
<feature type="binding site" evidence="13">
    <location>
        <position position="1017"/>
    </location>
    <ligand>
        <name>Mn(2+)</name>
        <dbReference type="ChEBI" id="CHEBI:29035"/>
    </ligand>
</feature>
<evidence type="ECO:0000256" key="1">
    <source>
        <dbReference type="ARBA" id="ARBA00004653"/>
    </source>
</evidence>
<evidence type="ECO:0000256" key="4">
    <source>
        <dbReference type="ARBA" id="ARBA00022692"/>
    </source>
</evidence>
<comment type="caution">
    <text evidence="15">The sequence shown here is derived from an EMBL/GenBank/DDBJ whole genome shotgun (WGS) entry which is preliminary data.</text>
</comment>
<dbReference type="InterPro" id="IPR029044">
    <property type="entry name" value="Nucleotide-diphossugar_trans"/>
</dbReference>
<feature type="binding site" evidence="12">
    <location>
        <position position="852"/>
    </location>
    <ligand>
        <name>UDP-alpha-D-glucose</name>
        <dbReference type="ChEBI" id="CHEBI:58885"/>
    </ligand>
</feature>
<dbReference type="GO" id="GO:0030244">
    <property type="term" value="P:cellulose biosynthetic process"/>
    <property type="evidence" value="ECO:0007669"/>
    <property type="project" value="InterPro"/>
</dbReference>
<dbReference type="EMBL" id="QPKB01000005">
    <property type="protein sequence ID" value="RWR84937.1"/>
    <property type="molecule type" value="Genomic_DNA"/>
</dbReference>
<dbReference type="FunFam" id="3.90.550.10:FF:000138">
    <property type="entry name" value="Cellulose synthase isolog"/>
    <property type="match status" value="1"/>
</dbReference>
<evidence type="ECO:0000256" key="8">
    <source>
        <dbReference type="ARBA" id="ARBA00023316"/>
    </source>
</evidence>
<keyword evidence="7 14" id="KW-0472">Membrane</keyword>
<dbReference type="Proteomes" id="UP000283530">
    <property type="component" value="Unassembled WGS sequence"/>
</dbReference>
<evidence type="ECO:0000256" key="12">
    <source>
        <dbReference type="PIRSR" id="PIRSR605150-2"/>
    </source>
</evidence>
<sequence length="1442" mass="164224">MGCEGRLPLFETKEAKGRIAYRLFSISIFAGICLIWVYRVTHVPGGGIGRCVWLGMFGAELWFGFYWILTQAVRWSPVYRYTYKERLSQRYKDNLPGVDIFVCTADPTIEPPMLVVNTVLSLVAYDYPSDKLAIYLSDDGGSDLTFYALLEASHFAKDWIPFCKKFKVDPRSPSAYFAQAFEPLDSHYKDEWSTIKKLYQEMEDRIQSVVKLGRVNEEIQAEHKGFSEWNSVLNSRNHQTILQILIDGRDPNAVDNDGFVMPTLVYLSREKRPQHHHNFKAGALNALIRVSSEISNGPIILTVDCDMYSNDAQIVRDTLCFFMDEDKGEEIGFVQYPQRFMNNTKNDFYANSFRVITKVELSGMDGYGGPLYIGTGCFFRRESLSGKKYIKGYKTDWNKRAQRDGSETVDELEERAKVLASCCYELGTQWGKEMGLKYGCLAEDVTTGLAIHSRGWKSIYFEPTRDAFLGLAPTTLLQSLVQHKRWVEGHLHIFFSRHCSFIQGHGKIKLPLQMAYCIYNLWALNALPTLYYVVISPLCLLHAIPLFPETSAYLFGTIDCALNLLGITKSAFPITVKIADDELSKRYEQEIMEFGTTSPMFTILATLAMINILCLGGAIKRVVMDDGVGVESFVLQFAQCGLWVLINLPIYEGLFLRKDEGRMPPSLAFTSTALAVLASNVDILTSNHVIYSRSSNFSAFFNTHREKREREREMGGEGRLPLFETKEAKGRIAYRLFSISIFVGICLIWVYRVTHVPRGGIGRWVWLGMFGAELWFGFYWILTQAVRWRPVYRYTYKERLSQRYKGNLPGVDIFVCTADPTIEPPMLVVNTVLSLVAYDCPSDKLAIYLSDDGGSDLTFYALLEASHFAKDWIPFCKKFKVDPRSPSAYFAQASEPLDSHYKDEWSTIKKLYQEMEDRIRSVVKLGRVNEEIQAEHKGFSEWNSVLNSRNHQTILQILIDGKDPNAVDNAGFVMPTLVYLSREKRPQHHHNFKAGALNALIRVSSEISNGPIILNVDCDMYSNDARTVRDTLCFFMDEDKGEEIGFVQYPQRFMNITKNDFYSNSLRVITKVELSGMDGYGGPLYMGTGCFFRRESLSGKKYIKGYKTDWNKRAQRDGSETVDELEERAKVLASCSYELGTQWGKEMGLKYGCLVEDVTTGLAIHSRGWKSIYFEPTREAFLGLAPTTLLQSLVQHKRWVEGHLHIFFSRHCSFIQGHGKIKLPLQMAYCIYNLWALNALPTLYYVVISPLCLLHAIPLFPEITSPWFIPFCYVIIAKYTYSLAEHLWHGETLKAWWNDQRIWLYRKTSAYLFGTIDCTLNLLGITKSAFPITVKIADYELSKRYEQEIMEFGTASPMFTILATLAMINILCLGGAIKRVVVDDGVGAESLVLQFAQCGLWVLINLPIYEGLFLRKDEGRMPPSLAFTSTALAVLASVLPMH</sequence>
<feature type="transmembrane region" description="Helical" evidence="14">
    <location>
        <begin position="47"/>
        <end position="69"/>
    </location>
</feature>
<feature type="transmembrane region" description="Helical" evidence="14">
    <location>
        <begin position="1229"/>
        <end position="1247"/>
    </location>
</feature>
<dbReference type="GO" id="GO:0000139">
    <property type="term" value="C:Golgi membrane"/>
    <property type="evidence" value="ECO:0007669"/>
    <property type="project" value="UniProtKB-SubCell"/>
</dbReference>
<evidence type="ECO:0000256" key="6">
    <source>
        <dbReference type="ARBA" id="ARBA00023034"/>
    </source>
</evidence>
<feature type="binding site" evidence="13">
    <location>
        <position position="993"/>
    </location>
    <ligand>
        <name>Mn(2+)</name>
        <dbReference type="ChEBI" id="CHEBI:29035"/>
    </ligand>
</feature>
<dbReference type="Pfam" id="PF03552">
    <property type="entry name" value="Cellulose_synt"/>
    <property type="match status" value="4"/>
</dbReference>
<feature type="transmembrane region" description="Helical" evidence="14">
    <location>
        <begin position="628"/>
        <end position="646"/>
    </location>
</feature>
<dbReference type="GO" id="GO:0071555">
    <property type="term" value="P:cell wall organization"/>
    <property type="evidence" value="ECO:0007669"/>
    <property type="project" value="UniProtKB-KW"/>
</dbReference>
<feature type="transmembrane region" description="Helical" evidence="14">
    <location>
        <begin position="21"/>
        <end position="41"/>
    </location>
</feature>
<name>A0A443P2G2_9MAGN</name>
<evidence type="ECO:0000313" key="16">
    <source>
        <dbReference type="Proteomes" id="UP000283530"/>
    </source>
</evidence>
<keyword evidence="2" id="KW-0328">Glycosyltransferase</keyword>
<dbReference type="STRING" id="337451.A0A443P2G2"/>